<feature type="transmembrane region" description="Helical" evidence="3">
    <location>
        <begin position="156"/>
        <end position="176"/>
    </location>
</feature>
<dbReference type="GO" id="GO:1902201">
    <property type="term" value="P:negative regulation of bacterial-type flagellum-dependent cell motility"/>
    <property type="evidence" value="ECO:0007669"/>
    <property type="project" value="TreeGrafter"/>
</dbReference>
<dbReference type="AlphaFoldDB" id="A0AB74U7Q6"/>
<dbReference type="InterPro" id="IPR000160">
    <property type="entry name" value="GGDEF_dom"/>
</dbReference>
<evidence type="ECO:0000256" key="3">
    <source>
        <dbReference type="SAM" id="Phobius"/>
    </source>
</evidence>
<feature type="transmembrane region" description="Helical" evidence="3">
    <location>
        <begin position="89"/>
        <end position="112"/>
    </location>
</feature>
<dbReference type="CDD" id="cd01949">
    <property type="entry name" value="GGDEF"/>
    <property type="match status" value="1"/>
</dbReference>
<dbReference type="PANTHER" id="PTHR45138:SF24">
    <property type="entry name" value="DIGUANYLATE CYCLASE DGCC-RELATED"/>
    <property type="match status" value="1"/>
</dbReference>
<dbReference type="GO" id="GO:0052621">
    <property type="term" value="F:diguanylate cyclase activity"/>
    <property type="evidence" value="ECO:0007669"/>
    <property type="project" value="UniProtKB-EC"/>
</dbReference>
<dbReference type="SUPFAM" id="SSF55073">
    <property type="entry name" value="Nucleotide cyclase"/>
    <property type="match status" value="1"/>
</dbReference>
<reference evidence="5" key="1">
    <citation type="submission" date="2024-06" db="EMBL/GenBank/DDBJ databases">
        <title>Complete genome of Salinicola endophyticus HNIBRBA4755.</title>
        <authorList>
            <person name="Shin S.Y."/>
            <person name="Kang H."/>
            <person name="Song J."/>
        </authorList>
    </citation>
    <scope>NUCLEOTIDE SEQUENCE</scope>
    <source>
        <strain evidence="5">HNIBRBA4755</strain>
    </source>
</reference>
<dbReference type="EC" id="2.7.7.65" evidence="2"/>
<dbReference type="Gene3D" id="3.30.70.270">
    <property type="match status" value="1"/>
</dbReference>
<dbReference type="FunFam" id="3.30.70.270:FF:000001">
    <property type="entry name" value="Diguanylate cyclase domain protein"/>
    <property type="match status" value="1"/>
</dbReference>
<sequence length="361" mass="39754">MPNTLLDPLIEQRLRGLRLARRIYPPRTLGLAAGGLCIGSALLTLPTPTWVWLLWALQIAGWSHLAYWRAKRHSSPYHAERQNLGIDSLLGGFWLAAMHFNLLPTIVVLTMISLNNIAVGGTRMALRGVGLLALGSLFGMWLIAPGAPPIIPTTSVLLCSLPMLITYPLAIGYITYLQARQLSRQKRNLTDLSRTDGLTGLYNRRFWEAQIAAEQVTESPGVIALIDLDFFKSINDRHGHGVGDETLRELATLLRRSLPPHFLLGRYGGEEFGILMPATTLVQAEAALRAFQQRLRRHAPPPPLVRMPTCSIGAAAKAPHMTSHEQWLLQADQALYAAKNAGRDRIEVAHSATSQSLLDLG</sequence>
<proteinExistence type="predicted"/>
<keyword evidence="3" id="KW-0812">Transmembrane</keyword>
<feature type="transmembrane region" description="Helical" evidence="3">
    <location>
        <begin position="23"/>
        <end position="43"/>
    </location>
</feature>
<dbReference type="GO" id="GO:0005886">
    <property type="term" value="C:plasma membrane"/>
    <property type="evidence" value="ECO:0007669"/>
    <property type="project" value="TreeGrafter"/>
</dbReference>
<organism evidence="5">
    <name type="scientific">Salinicola endophyticus</name>
    <dbReference type="NCBI Taxonomy" id="1949083"/>
    <lineage>
        <taxon>Bacteria</taxon>
        <taxon>Pseudomonadati</taxon>
        <taxon>Pseudomonadota</taxon>
        <taxon>Gammaproteobacteria</taxon>
        <taxon>Oceanospirillales</taxon>
        <taxon>Halomonadaceae</taxon>
        <taxon>Salinicola</taxon>
    </lineage>
</organism>
<feature type="transmembrane region" description="Helical" evidence="3">
    <location>
        <begin position="124"/>
        <end position="144"/>
    </location>
</feature>
<dbReference type="InterPro" id="IPR007894">
    <property type="entry name" value="MASE2"/>
</dbReference>
<dbReference type="PROSITE" id="PS50887">
    <property type="entry name" value="GGDEF"/>
    <property type="match status" value="1"/>
</dbReference>
<name>A0AB74U7Q6_9GAMM</name>
<dbReference type="EMBL" id="CP159578">
    <property type="protein sequence ID" value="XCJ79167.1"/>
    <property type="molecule type" value="Genomic_DNA"/>
</dbReference>
<accession>A0AB74U7Q6</accession>
<dbReference type="Pfam" id="PF05230">
    <property type="entry name" value="MASE2"/>
    <property type="match status" value="1"/>
</dbReference>
<evidence type="ECO:0000256" key="2">
    <source>
        <dbReference type="ARBA" id="ARBA00012528"/>
    </source>
</evidence>
<evidence type="ECO:0000259" key="4">
    <source>
        <dbReference type="PROSITE" id="PS50887"/>
    </source>
</evidence>
<dbReference type="Pfam" id="PF00990">
    <property type="entry name" value="GGDEF"/>
    <property type="match status" value="1"/>
</dbReference>
<evidence type="ECO:0000313" key="5">
    <source>
        <dbReference type="EMBL" id="XCJ79167.1"/>
    </source>
</evidence>
<keyword evidence="5" id="KW-0808">Transferase</keyword>
<dbReference type="NCBIfam" id="TIGR00254">
    <property type="entry name" value="GGDEF"/>
    <property type="match status" value="1"/>
</dbReference>
<dbReference type="InterPro" id="IPR043128">
    <property type="entry name" value="Rev_trsase/Diguanyl_cyclase"/>
</dbReference>
<dbReference type="InterPro" id="IPR029787">
    <property type="entry name" value="Nucleotide_cyclase"/>
</dbReference>
<dbReference type="InterPro" id="IPR050469">
    <property type="entry name" value="Diguanylate_Cyclase"/>
</dbReference>
<comment type="cofactor">
    <cofactor evidence="1">
        <name>Mg(2+)</name>
        <dbReference type="ChEBI" id="CHEBI:18420"/>
    </cofactor>
</comment>
<evidence type="ECO:0000256" key="1">
    <source>
        <dbReference type="ARBA" id="ARBA00001946"/>
    </source>
</evidence>
<dbReference type="RefSeq" id="WP_353980117.1">
    <property type="nucleotide sequence ID" value="NZ_CP159578.1"/>
</dbReference>
<dbReference type="PANTHER" id="PTHR45138">
    <property type="entry name" value="REGULATORY COMPONENTS OF SENSORY TRANSDUCTION SYSTEM"/>
    <property type="match status" value="1"/>
</dbReference>
<feature type="domain" description="GGDEF" evidence="4">
    <location>
        <begin position="219"/>
        <end position="351"/>
    </location>
</feature>
<keyword evidence="3" id="KW-0472">Membrane</keyword>
<gene>
    <name evidence="5" type="ORF">ABV408_17230</name>
</gene>
<dbReference type="SMART" id="SM00267">
    <property type="entry name" value="GGDEF"/>
    <property type="match status" value="1"/>
</dbReference>
<keyword evidence="5" id="KW-0548">Nucleotidyltransferase</keyword>
<keyword evidence="3" id="KW-1133">Transmembrane helix</keyword>
<protein>
    <recommendedName>
        <fullName evidence="2">diguanylate cyclase</fullName>
        <ecNumber evidence="2">2.7.7.65</ecNumber>
    </recommendedName>
</protein>
<dbReference type="GO" id="GO:0043709">
    <property type="term" value="P:cell adhesion involved in single-species biofilm formation"/>
    <property type="evidence" value="ECO:0007669"/>
    <property type="project" value="TreeGrafter"/>
</dbReference>